<evidence type="ECO:0000256" key="1">
    <source>
        <dbReference type="SAM" id="MobiDB-lite"/>
    </source>
</evidence>
<keyword evidence="3" id="KW-1185">Reference proteome</keyword>
<gene>
    <name evidence="2" type="ORF">N1028_12540</name>
</gene>
<accession>A0AA41XEW7</accession>
<reference evidence="2" key="1">
    <citation type="submission" date="2022-08" db="EMBL/GenBank/DDBJ databases">
        <authorList>
            <person name="Deng Y."/>
            <person name="Han X.-F."/>
            <person name="Zhang Y.-Q."/>
        </authorList>
    </citation>
    <scope>NUCLEOTIDE SEQUENCE</scope>
    <source>
        <strain evidence="2">CPCC 203407</strain>
    </source>
</reference>
<sequence>MTTNTPAEHQVVPFDLTKIPHPTDPATVHGPFDPRPEFGMAS</sequence>
<dbReference type="RefSeq" id="WP_259529445.1">
    <property type="nucleotide sequence ID" value="NZ_JANLCK010000006.1"/>
</dbReference>
<dbReference type="EMBL" id="JANLCK010000006">
    <property type="protein sequence ID" value="MCS5726722.1"/>
    <property type="molecule type" value="Genomic_DNA"/>
</dbReference>
<dbReference type="AlphaFoldDB" id="A0AA41XEW7"/>
<proteinExistence type="predicted"/>
<organism evidence="2 3">
    <name type="scientific">Herbiconiux oxytropis</name>
    <dbReference type="NCBI Taxonomy" id="2970915"/>
    <lineage>
        <taxon>Bacteria</taxon>
        <taxon>Bacillati</taxon>
        <taxon>Actinomycetota</taxon>
        <taxon>Actinomycetes</taxon>
        <taxon>Micrococcales</taxon>
        <taxon>Microbacteriaceae</taxon>
        <taxon>Herbiconiux</taxon>
    </lineage>
</organism>
<evidence type="ECO:0000313" key="2">
    <source>
        <dbReference type="EMBL" id="MCS5726722.1"/>
    </source>
</evidence>
<protein>
    <submittedName>
        <fullName evidence="2">Uncharacterized protein</fullName>
    </submittedName>
</protein>
<dbReference type="Proteomes" id="UP001165587">
    <property type="component" value="Unassembled WGS sequence"/>
</dbReference>
<name>A0AA41XEW7_9MICO</name>
<evidence type="ECO:0000313" key="3">
    <source>
        <dbReference type="Proteomes" id="UP001165587"/>
    </source>
</evidence>
<feature type="region of interest" description="Disordered" evidence="1">
    <location>
        <begin position="1"/>
        <end position="42"/>
    </location>
</feature>
<comment type="caution">
    <text evidence="2">The sequence shown here is derived from an EMBL/GenBank/DDBJ whole genome shotgun (WGS) entry which is preliminary data.</text>
</comment>